<proteinExistence type="predicted"/>
<evidence type="ECO:0000313" key="3">
    <source>
        <dbReference type="Proteomes" id="UP001529510"/>
    </source>
</evidence>
<organism evidence="2 3">
    <name type="scientific">Cirrhinus mrigala</name>
    <name type="common">Mrigala</name>
    <dbReference type="NCBI Taxonomy" id="683832"/>
    <lineage>
        <taxon>Eukaryota</taxon>
        <taxon>Metazoa</taxon>
        <taxon>Chordata</taxon>
        <taxon>Craniata</taxon>
        <taxon>Vertebrata</taxon>
        <taxon>Euteleostomi</taxon>
        <taxon>Actinopterygii</taxon>
        <taxon>Neopterygii</taxon>
        <taxon>Teleostei</taxon>
        <taxon>Ostariophysi</taxon>
        <taxon>Cypriniformes</taxon>
        <taxon>Cyprinidae</taxon>
        <taxon>Labeoninae</taxon>
        <taxon>Labeonini</taxon>
        <taxon>Cirrhinus</taxon>
    </lineage>
</organism>
<accession>A0ABD0RHU3</accession>
<dbReference type="AlphaFoldDB" id="A0ABD0RHU3"/>
<evidence type="ECO:0000313" key="2">
    <source>
        <dbReference type="EMBL" id="KAL0198104.1"/>
    </source>
</evidence>
<dbReference type="SUPFAM" id="SSF55804">
    <property type="entry name" value="Phoshotransferase/anion transport protein"/>
    <property type="match status" value="1"/>
</dbReference>
<dbReference type="Pfam" id="PF07565">
    <property type="entry name" value="Band_3_cyto"/>
    <property type="match status" value="1"/>
</dbReference>
<feature type="non-terminal residue" evidence="2">
    <location>
        <position position="1"/>
    </location>
</feature>
<feature type="domain" description="Band 3 cytoplasmic" evidence="1">
    <location>
        <begin position="2"/>
        <end position="60"/>
    </location>
</feature>
<dbReference type="InterPro" id="IPR016152">
    <property type="entry name" value="PTrfase/Anion_transptr"/>
</dbReference>
<sequence length="61" mass="6769">VVENLQKPVVAFARLRDSVVMEGVLEASVPVRFVFFLMGPSHSGMDYHESGRAMASLMADW</sequence>
<dbReference type="EMBL" id="JAMKFB020000003">
    <property type="protein sequence ID" value="KAL0198104.1"/>
    <property type="molecule type" value="Genomic_DNA"/>
</dbReference>
<evidence type="ECO:0000259" key="1">
    <source>
        <dbReference type="Pfam" id="PF07565"/>
    </source>
</evidence>
<gene>
    <name evidence="2" type="ORF">M9458_006644</name>
</gene>
<keyword evidence="3" id="KW-1185">Reference proteome</keyword>
<dbReference type="Proteomes" id="UP001529510">
    <property type="component" value="Unassembled WGS sequence"/>
</dbReference>
<reference evidence="2 3" key="1">
    <citation type="submission" date="2024-05" db="EMBL/GenBank/DDBJ databases">
        <title>Genome sequencing and assembly of Indian major carp, Cirrhinus mrigala (Hamilton, 1822).</title>
        <authorList>
            <person name="Mohindra V."/>
            <person name="Chowdhury L.M."/>
            <person name="Lal K."/>
            <person name="Jena J.K."/>
        </authorList>
    </citation>
    <scope>NUCLEOTIDE SEQUENCE [LARGE SCALE GENOMIC DNA]</scope>
    <source>
        <strain evidence="2">CM1030</strain>
        <tissue evidence="2">Blood</tissue>
    </source>
</reference>
<dbReference type="InterPro" id="IPR013769">
    <property type="entry name" value="Band3_cytoplasmic_dom"/>
</dbReference>
<name>A0ABD0RHU3_CIRMR</name>
<feature type="non-terminal residue" evidence="2">
    <location>
        <position position="61"/>
    </location>
</feature>
<dbReference type="PANTHER" id="PTHR11453:SF12">
    <property type="entry name" value="BAND 3 ANION TRANSPORT PROTEIN"/>
    <property type="match status" value="1"/>
</dbReference>
<protein>
    <recommendedName>
        <fullName evidence="1">Band 3 cytoplasmic domain-containing protein</fullName>
    </recommendedName>
</protein>
<dbReference type="PANTHER" id="PTHR11453">
    <property type="entry name" value="ANION EXCHANGE PROTEIN"/>
    <property type="match status" value="1"/>
</dbReference>
<dbReference type="InterPro" id="IPR003020">
    <property type="entry name" value="HCO3_transpt_euk"/>
</dbReference>
<dbReference type="Gene3D" id="3.40.930.10">
    <property type="entry name" value="Mannitol-specific EII, Chain A"/>
    <property type="match status" value="1"/>
</dbReference>
<dbReference type="FunFam" id="3.40.930.10:FF:000020">
    <property type="entry name" value="Anion exchange protein"/>
    <property type="match status" value="1"/>
</dbReference>
<comment type="caution">
    <text evidence="2">The sequence shown here is derived from an EMBL/GenBank/DDBJ whole genome shotgun (WGS) entry which is preliminary data.</text>
</comment>